<gene>
    <name evidence="1" type="ORF">HNQ77_004875</name>
</gene>
<dbReference type="AlphaFoldDB" id="A0A841K9C6"/>
<proteinExistence type="predicted"/>
<protein>
    <submittedName>
        <fullName evidence="1">Uncharacterized protein</fullName>
    </submittedName>
</protein>
<accession>A0A841K9C6</accession>
<dbReference type="EMBL" id="JACHEK010000011">
    <property type="protein sequence ID" value="MBB6146894.1"/>
    <property type="molecule type" value="Genomic_DNA"/>
</dbReference>
<evidence type="ECO:0000313" key="2">
    <source>
        <dbReference type="Proteomes" id="UP000538666"/>
    </source>
</evidence>
<evidence type="ECO:0000313" key="1">
    <source>
        <dbReference type="EMBL" id="MBB6146894.1"/>
    </source>
</evidence>
<reference evidence="1 2" key="1">
    <citation type="submission" date="2020-08" db="EMBL/GenBank/DDBJ databases">
        <title>Genomic Encyclopedia of Type Strains, Phase IV (KMG-IV): sequencing the most valuable type-strain genomes for metagenomic binning, comparative biology and taxonomic classification.</title>
        <authorList>
            <person name="Goeker M."/>
        </authorList>
    </citation>
    <scope>NUCLEOTIDE SEQUENCE [LARGE SCALE GENOMIC DNA]</scope>
    <source>
        <strain evidence="1 2">DSM 103733</strain>
    </source>
</reference>
<organism evidence="1 2">
    <name type="scientific">Silvibacterium bohemicum</name>
    <dbReference type="NCBI Taxonomy" id="1577686"/>
    <lineage>
        <taxon>Bacteria</taxon>
        <taxon>Pseudomonadati</taxon>
        <taxon>Acidobacteriota</taxon>
        <taxon>Terriglobia</taxon>
        <taxon>Terriglobales</taxon>
        <taxon>Acidobacteriaceae</taxon>
        <taxon>Silvibacterium</taxon>
    </lineage>
</organism>
<dbReference type="Proteomes" id="UP000538666">
    <property type="component" value="Unassembled WGS sequence"/>
</dbReference>
<dbReference type="RefSeq" id="WP_156186105.1">
    <property type="nucleotide sequence ID" value="NZ_JACHEK010000011.1"/>
</dbReference>
<comment type="caution">
    <text evidence="1">The sequence shown here is derived from an EMBL/GenBank/DDBJ whole genome shotgun (WGS) entry which is preliminary data.</text>
</comment>
<name>A0A841K9C6_9BACT</name>
<sequence>MNANAYTVSNTTLNGAKVNELLPYSTPFGQTTATDNSNFAYNIRQLQLGLRLQF</sequence>
<keyword evidence="2" id="KW-1185">Reference proteome</keyword>